<gene>
    <name evidence="6" type="ORF">FC26_GL001371</name>
</gene>
<dbReference type="GO" id="GO:0003700">
    <property type="term" value="F:DNA-binding transcription factor activity"/>
    <property type="evidence" value="ECO:0007669"/>
    <property type="project" value="InterPro"/>
</dbReference>
<keyword evidence="1" id="KW-0678">Repressor</keyword>
<dbReference type="Gene3D" id="1.10.1660.10">
    <property type="match status" value="1"/>
</dbReference>
<dbReference type="EMBL" id="AYYY01000021">
    <property type="protein sequence ID" value="KRM61802.1"/>
    <property type="molecule type" value="Genomic_DNA"/>
</dbReference>
<proteinExistence type="predicted"/>
<evidence type="ECO:0000256" key="3">
    <source>
        <dbReference type="ARBA" id="ARBA00023125"/>
    </source>
</evidence>
<dbReference type="GO" id="GO:0003677">
    <property type="term" value="F:DNA binding"/>
    <property type="evidence" value="ECO:0007669"/>
    <property type="project" value="UniProtKB-KW"/>
</dbReference>
<keyword evidence="2" id="KW-0805">Transcription regulation</keyword>
<dbReference type="PANTHER" id="PTHR30204">
    <property type="entry name" value="REDOX-CYCLING DRUG-SENSING TRANSCRIPTIONAL ACTIVATOR SOXR"/>
    <property type="match status" value="1"/>
</dbReference>
<keyword evidence="3" id="KW-0238">DNA-binding</keyword>
<dbReference type="PANTHER" id="PTHR30204:SF69">
    <property type="entry name" value="MERR-FAMILY TRANSCRIPTIONAL REGULATOR"/>
    <property type="match status" value="1"/>
</dbReference>
<dbReference type="PROSITE" id="PS50937">
    <property type="entry name" value="HTH_MERR_2"/>
    <property type="match status" value="1"/>
</dbReference>
<keyword evidence="7" id="KW-1185">Reference proteome</keyword>
<dbReference type="SMART" id="SM00422">
    <property type="entry name" value="HTH_MERR"/>
    <property type="match status" value="1"/>
</dbReference>
<dbReference type="SUPFAM" id="SSF46955">
    <property type="entry name" value="Putative DNA-binding domain"/>
    <property type="match status" value="1"/>
</dbReference>
<evidence type="ECO:0000313" key="6">
    <source>
        <dbReference type="EMBL" id="KRM61802.1"/>
    </source>
</evidence>
<dbReference type="PATRIC" id="fig|1423813.3.peg.1394"/>
<sequence length="195" mass="22353">MRLVLRTGGSLRRGDNFMCESIQQISKRYDVSVAALRYYDKIGLLPRLTRDNSGYRQFTKDDCSDLEMVICFRNLGVGVKEIAAVMAPVTNLNTRSRKLSLIEKQKNRLLVQAVNIQMGLLMIAIKQQIYQNPEVPSKQHARQVIRDYVEKKLLSTAPENALEMTLANDENNDWFATADRPLISRAIRLYMTVQD</sequence>
<reference evidence="6 7" key="1">
    <citation type="journal article" date="2015" name="Genome Announc.">
        <title>Expanding the biotechnology potential of lactobacilli through comparative genomics of 213 strains and associated genera.</title>
        <authorList>
            <person name="Sun Z."/>
            <person name="Harris H.M."/>
            <person name="McCann A."/>
            <person name="Guo C."/>
            <person name="Argimon S."/>
            <person name="Zhang W."/>
            <person name="Yang X."/>
            <person name="Jeffery I.B."/>
            <person name="Cooney J.C."/>
            <person name="Kagawa T.F."/>
            <person name="Liu W."/>
            <person name="Song Y."/>
            <person name="Salvetti E."/>
            <person name="Wrobel A."/>
            <person name="Rasinkangas P."/>
            <person name="Parkhill J."/>
            <person name="Rea M.C."/>
            <person name="O'Sullivan O."/>
            <person name="Ritari J."/>
            <person name="Douillard F.P."/>
            <person name="Paul Ross R."/>
            <person name="Yang R."/>
            <person name="Briner A.E."/>
            <person name="Felis G.E."/>
            <person name="de Vos W.M."/>
            <person name="Barrangou R."/>
            <person name="Klaenhammer T.R."/>
            <person name="Caufield P.W."/>
            <person name="Cui Y."/>
            <person name="Zhang H."/>
            <person name="O'Toole P.W."/>
        </authorList>
    </citation>
    <scope>NUCLEOTIDE SEQUENCE [LARGE SCALE GENOMIC DNA]</scope>
    <source>
        <strain evidence="6 7">DSM 20634</strain>
    </source>
</reference>
<evidence type="ECO:0000256" key="4">
    <source>
        <dbReference type="ARBA" id="ARBA00023163"/>
    </source>
</evidence>
<dbReference type="AlphaFoldDB" id="A0A0R2A5K2"/>
<evidence type="ECO:0000256" key="2">
    <source>
        <dbReference type="ARBA" id="ARBA00023015"/>
    </source>
</evidence>
<evidence type="ECO:0000313" key="7">
    <source>
        <dbReference type="Proteomes" id="UP000051733"/>
    </source>
</evidence>
<accession>A0A0R2A5K2</accession>
<dbReference type="Proteomes" id="UP000051733">
    <property type="component" value="Unassembled WGS sequence"/>
</dbReference>
<comment type="caution">
    <text evidence="6">The sequence shown here is derived from an EMBL/GenBank/DDBJ whole genome shotgun (WGS) entry which is preliminary data.</text>
</comment>
<organism evidence="6 7">
    <name type="scientific">Paucilactobacillus vaccinostercus DSM 20634</name>
    <dbReference type="NCBI Taxonomy" id="1423813"/>
    <lineage>
        <taxon>Bacteria</taxon>
        <taxon>Bacillati</taxon>
        <taxon>Bacillota</taxon>
        <taxon>Bacilli</taxon>
        <taxon>Lactobacillales</taxon>
        <taxon>Lactobacillaceae</taxon>
        <taxon>Paucilactobacillus</taxon>
    </lineage>
</organism>
<dbReference type="STRING" id="1423813.FC26_GL001371"/>
<keyword evidence="4" id="KW-0804">Transcription</keyword>
<name>A0A0R2A5K2_9LACO</name>
<dbReference type="InterPro" id="IPR000551">
    <property type="entry name" value="MerR-type_HTH_dom"/>
</dbReference>
<dbReference type="InterPro" id="IPR047057">
    <property type="entry name" value="MerR_fam"/>
</dbReference>
<evidence type="ECO:0000259" key="5">
    <source>
        <dbReference type="PROSITE" id="PS50937"/>
    </source>
</evidence>
<dbReference type="InterPro" id="IPR009061">
    <property type="entry name" value="DNA-bd_dom_put_sf"/>
</dbReference>
<feature type="domain" description="HTH merR-type" evidence="5">
    <location>
        <begin position="21"/>
        <end position="88"/>
    </location>
</feature>
<evidence type="ECO:0000256" key="1">
    <source>
        <dbReference type="ARBA" id="ARBA00022491"/>
    </source>
</evidence>
<protein>
    <recommendedName>
        <fullName evidence="5">HTH merR-type domain-containing protein</fullName>
    </recommendedName>
</protein>
<dbReference type="Pfam" id="PF00376">
    <property type="entry name" value="MerR"/>
    <property type="match status" value="1"/>
</dbReference>